<evidence type="ECO:0000256" key="1">
    <source>
        <dbReference type="ARBA" id="ARBA00010838"/>
    </source>
</evidence>
<dbReference type="Pfam" id="PF00232">
    <property type="entry name" value="Glyco_hydro_1"/>
    <property type="match status" value="1"/>
</dbReference>
<comment type="caution">
    <text evidence="7">The sequence shown here is derived from an EMBL/GenBank/DDBJ whole genome shotgun (WGS) entry which is preliminary data.</text>
</comment>
<sequence length="476" mass="53560">MTTLLKRVKTLPAGFVWGGATAAYQVEGATQIAGKGKTMWDDYLKKQGRFAPDPASDFYHLYPEDIELAKLYGLNAIRLSIAWTRIFPRGAGKPNQAGVAYYHRLFKCCLANGLTPYVSLHHFDSPQALFETGDWLNRNNIDKFVAYADFCFKEFSEVKNWFTINELISLAFSQYIQGNFPPNHRFDVTGAIQAQHNELLAHARVVNLFKSKGYSGRIGLIHVLQPIYPYPDNAANRHAAALEDAFMNRFLLDGTFKGAYTAETMALINEILTANHAKLTIEPGDMEILKQAATQNDYFGLNYYQPTFVAAYQGESTNVFNGTGEKGTSAFKFKGVAMHVKNPTVPTTDWDWNIYPKGLYDVLKRVTTEYPNSHTIYITENGLGQKEQTAGVGQLLSDDKRIDFIDQHVAALLKARTEGVNVQGYFVWSLQDQFSWANGYNKRYGLFYVDFATQAREIKKSALWFKALGATLKPNA</sequence>
<evidence type="ECO:0000256" key="2">
    <source>
        <dbReference type="ARBA" id="ARBA00022801"/>
    </source>
</evidence>
<dbReference type="InterPro" id="IPR018120">
    <property type="entry name" value="Glyco_hydro_1_AS"/>
</dbReference>
<comment type="similarity">
    <text evidence="1">Belongs to the glycosyl hydrolase 1 family.</text>
</comment>
<dbReference type="GO" id="GO:0033920">
    <property type="term" value="F:6-phospho-beta-galactosidase activity"/>
    <property type="evidence" value="ECO:0007669"/>
    <property type="project" value="UniProtKB-EC"/>
</dbReference>
<dbReference type="EMBL" id="AYYI01000036">
    <property type="protein sequence ID" value="KRM97778.1"/>
    <property type="molecule type" value="Genomic_DNA"/>
</dbReference>
<dbReference type="PATRIC" id="fig|1423796.3.peg.1411"/>
<dbReference type="InterPro" id="IPR001360">
    <property type="entry name" value="Glyco_hydro_1"/>
</dbReference>
<evidence type="ECO:0000313" key="8">
    <source>
        <dbReference type="Proteomes" id="UP000051638"/>
    </source>
</evidence>
<comment type="pathway">
    <text evidence="6">Carbohydrate metabolism; lactose degradation; D-galactose 6-phosphate and beta-D-glucose from lactose 6-phosphate: step 1/1.</text>
</comment>
<feature type="active site" description="Nucleophile" evidence="4">
    <location>
        <position position="380"/>
    </location>
</feature>
<comment type="catalytic activity">
    <reaction evidence="6">
        <text>a 6-phospho-beta-D-galactoside + H2O = D-galactose 6-phosphate + an alcohol</text>
        <dbReference type="Rhea" id="RHEA:24568"/>
        <dbReference type="ChEBI" id="CHEBI:15377"/>
        <dbReference type="ChEBI" id="CHEBI:30879"/>
        <dbReference type="ChEBI" id="CHEBI:58534"/>
        <dbReference type="ChEBI" id="CHEBI:91004"/>
        <dbReference type="EC" id="3.2.1.85"/>
    </reaction>
</comment>
<dbReference type="PANTHER" id="PTHR10353">
    <property type="entry name" value="GLYCOSYL HYDROLASE"/>
    <property type="match status" value="1"/>
</dbReference>
<dbReference type="GO" id="GO:0019512">
    <property type="term" value="P:lactose catabolic process via tagatose-6-phosphate"/>
    <property type="evidence" value="ECO:0007669"/>
    <property type="project" value="InterPro"/>
</dbReference>
<accession>A0A0R2D2P4</accession>
<evidence type="ECO:0000256" key="3">
    <source>
        <dbReference type="ARBA" id="ARBA00023295"/>
    </source>
</evidence>
<dbReference type="AlphaFoldDB" id="A0A0R2D2P4"/>
<dbReference type="InterPro" id="IPR017853">
    <property type="entry name" value="GH"/>
</dbReference>
<dbReference type="PROSITE" id="PS00572">
    <property type="entry name" value="GLYCOSYL_HYDROL_F1_1"/>
    <property type="match status" value="1"/>
</dbReference>
<proteinExistence type="inferred from homology"/>
<evidence type="ECO:0000313" key="7">
    <source>
        <dbReference type="EMBL" id="KRM97778.1"/>
    </source>
</evidence>
<dbReference type="PROSITE" id="PS00653">
    <property type="entry name" value="GLYCOSYL_HYDROL_F1_2"/>
    <property type="match status" value="1"/>
</dbReference>
<dbReference type="NCBIfam" id="NF010036">
    <property type="entry name" value="PRK13511.1"/>
    <property type="match status" value="1"/>
</dbReference>
<dbReference type="GO" id="GO:0008422">
    <property type="term" value="F:beta-glucosidase activity"/>
    <property type="evidence" value="ECO:0007669"/>
    <property type="project" value="TreeGrafter"/>
</dbReference>
<dbReference type="STRING" id="1423796.FC24_GL001384"/>
<dbReference type="InterPro" id="IPR005928">
    <property type="entry name" value="6P-beta-galactosidase"/>
</dbReference>
<dbReference type="EC" id="3.2.1.85" evidence="6"/>
<dbReference type="NCBIfam" id="TIGR01233">
    <property type="entry name" value="lacG"/>
    <property type="match status" value="1"/>
</dbReference>
<protein>
    <recommendedName>
        <fullName evidence="6">6-phospho-beta-galactosidase</fullName>
        <ecNumber evidence="6">3.2.1.85</ecNumber>
    </recommendedName>
</protein>
<keyword evidence="8" id="KW-1185">Reference proteome</keyword>
<dbReference type="Gene3D" id="3.20.20.80">
    <property type="entry name" value="Glycosidases"/>
    <property type="match status" value="1"/>
</dbReference>
<evidence type="ECO:0000256" key="4">
    <source>
        <dbReference type="PROSITE-ProRule" id="PRU10055"/>
    </source>
</evidence>
<keyword evidence="3 5" id="KW-0326">Glycosidase</keyword>
<dbReference type="PANTHER" id="PTHR10353:SF36">
    <property type="entry name" value="LP05116P"/>
    <property type="match status" value="1"/>
</dbReference>
<dbReference type="PRINTS" id="PR00131">
    <property type="entry name" value="GLHYDRLASE1"/>
</dbReference>
<dbReference type="GO" id="GO:0005829">
    <property type="term" value="C:cytosol"/>
    <property type="evidence" value="ECO:0007669"/>
    <property type="project" value="TreeGrafter"/>
</dbReference>
<dbReference type="InterPro" id="IPR033132">
    <property type="entry name" value="GH_1_N_CS"/>
</dbReference>
<keyword evidence="2 5" id="KW-0378">Hydrolase</keyword>
<dbReference type="SUPFAM" id="SSF51445">
    <property type="entry name" value="(Trans)glycosidases"/>
    <property type="match status" value="1"/>
</dbReference>
<gene>
    <name evidence="7" type="ORF">FC24_GL001384</name>
</gene>
<organism evidence="7 8">
    <name type="scientific">Loigolactobacillus rennini DSM 20253</name>
    <dbReference type="NCBI Taxonomy" id="1423796"/>
    <lineage>
        <taxon>Bacteria</taxon>
        <taxon>Bacillati</taxon>
        <taxon>Bacillota</taxon>
        <taxon>Bacilli</taxon>
        <taxon>Lactobacillales</taxon>
        <taxon>Lactobacillaceae</taxon>
        <taxon>Loigolactobacillus</taxon>
    </lineage>
</organism>
<dbReference type="OrthoDB" id="9765195at2"/>
<dbReference type="Proteomes" id="UP000051638">
    <property type="component" value="Unassembled WGS sequence"/>
</dbReference>
<evidence type="ECO:0000256" key="5">
    <source>
        <dbReference type="RuleBase" id="RU004468"/>
    </source>
</evidence>
<name>A0A0R2D2P4_9LACO</name>
<dbReference type="RefSeq" id="WP_057873951.1">
    <property type="nucleotide sequence ID" value="NZ_AYYI01000036.1"/>
</dbReference>
<dbReference type="FunFam" id="3.20.20.80:FF:000004">
    <property type="entry name" value="Beta-glucosidase 6-phospho-beta-glucosidase"/>
    <property type="match status" value="1"/>
</dbReference>
<reference evidence="7 8" key="1">
    <citation type="journal article" date="2015" name="Genome Announc.">
        <title>Expanding the biotechnology potential of lactobacilli through comparative genomics of 213 strains and associated genera.</title>
        <authorList>
            <person name="Sun Z."/>
            <person name="Harris H.M."/>
            <person name="McCann A."/>
            <person name="Guo C."/>
            <person name="Argimon S."/>
            <person name="Zhang W."/>
            <person name="Yang X."/>
            <person name="Jeffery I.B."/>
            <person name="Cooney J.C."/>
            <person name="Kagawa T.F."/>
            <person name="Liu W."/>
            <person name="Song Y."/>
            <person name="Salvetti E."/>
            <person name="Wrobel A."/>
            <person name="Rasinkangas P."/>
            <person name="Parkhill J."/>
            <person name="Rea M.C."/>
            <person name="O'Sullivan O."/>
            <person name="Ritari J."/>
            <person name="Douillard F.P."/>
            <person name="Paul Ross R."/>
            <person name="Yang R."/>
            <person name="Briner A.E."/>
            <person name="Felis G.E."/>
            <person name="de Vos W.M."/>
            <person name="Barrangou R."/>
            <person name="Klaenhammer T.R."/>
            <person name="Caufield P.W."/>
            <person name="Cui Y."/>
            <person name="Zhang H."/>
            <person name="O'Toole P.W."/>
        </authorList>
    </citation>
    <scope>NUCLEOTIDE SEQUENCE [LARGE SCALE GENOMIC DNA]</scope>
    <source>
        <strain evidence="7 8">DSM 20253</strain>
    </source>
</reference>
<evidence type="ECO:0000256" key="6">
    <source>
        <dbReference type="RuleBase" id="RU004469"/>
    </source>
</evidence>
<dbReference type="UniPathway" id="UPA00542">
    <property type="reaction ID" value="UER00605"/>
</dbReference>